<dbReference type="GO" id="GO:0000774">
    <property type="term" value="F:adenyl-nucleotide exchange factor activity"/>
    <property type="evidence" value="ECO:0007669"/>
    <property type="project" value="InterPro"/>
</dbReference>
<evidence type="ECO:0000256" key="7">
    <source>
        <dbReference type="RuleBase" id="RU000640"/>
    </source>
</evidence>
<feature type="non-terminal residue" evidence="11">
    <location>
        <position position="1"/>
    </location>
</feature>
<dbReference type="HAMAP" id="MF_01151">
    <property type="entry name" value="GrpE"/>
    <property type="match status" value="1"/>
</dbReference>
<dbReference type="FunFam" id="2.30.22.10:FF:000001">
    <property type="entry name" value="Protein GrpE"/>
    <property type="match status" value="1"/>
</dbReference>
<dbReference type="InterPro" id="IPR013805">
    <property type="entry name" value="GrpE_CC"/>
</dbReference>
<keyword evidence="12" id="KW-1185">Reference proteome</keyword>
<dbReference type="CDD" id="cd00446">
    <property type="entry name" value="GrpE"/>
    <property type="match status" value="1"/>
</dbReference>
<dbReference type="Proteomes" id="UP000824469">
    <property type="component" value="Unassembled WGS sequence"/>
</dbReference>
<evidence type="ECO:0000256" key="10">
    <source>
        <dbReference type="SAM" id="MobiDB-lite"/>
    </source>
</evidence>
<dbReference type="AlphaFoldDB" id="A0AA38FAZ2"/>
<dbReference type="Pfam" id="PF01025">
    <property type="entry name" value="GrpE"/>
    <property type="match status" value="1"/>
</dbReference>
<keyword evidence="9" id="KW-0175">Coiled coil</keyword>
<dbReference type="SUPFAM" id="SSF51064">
    <property type="entry name" value="Head domain of nucleotide exchange factor GrpE"/>
    <property type="match status" value="1"/>
</dbReference>
<evidence type="ECO:0000256" key="8">
    <source>
        <dbReference type="RuleBase" id="RU004478"/>
    </source>
</evidence>
<dbReference type="PANTHER" id="PTHR21237:SF40">
    <property type="entry name" value="CELL CYCLE AND APOPTOSIS REGULATOR PROTEIN 2"/>
    <property type="match status" value="1"/>
</dbReference>
<dbReference type="OMA" id="LMNEHEA"/>
<feature type="non-terminal residue" evidence="11">
    <location>
        <position position="247"/>
    </location>
</feature>
<evidence type="ECO:0000256" key="6">
    <source>
        <dbReference type="ARBA" id="ARBA00023186"/>
    </source>
</evidence>
<dbReference type="Gene3D" id="2.30.22.10">
    <property type="entry name" value="Head domain of nucleotide exchange factor GrpE"/>
    <property type="match status" value="1"/>
</dbReference>
<feature type="region of interest" description="Disordered" evidence="10">
    <location>
        <begin position="1"/>
        <end position="24"/>
    </location>
</feature>
<comment type="function">
    <text evidence="7">Essential component of the PAM complex, a complex required for the translocation of transit peptide-containing proteins from the inner membrane into the mitochondrial matrix in an ATP-dependent manner.</text>
</comment>
<dbReference type="GO" id="GO:0042803">
    <property type="term" value="F:protein homodimerization activity"/>
    <property type="evidence" value="ECO:0007669"/>
    <property type="project" value="InterPro"/>
</dbReference>
<reference evidence="11 12" key="1">
    <citation type="journal article" date="2021" name="Nat. Plants">
        <title>The Taxus genome provides insights into paclitaxel biosynthesis.</title>
        <authorList>
            <person name="Xiong X."/>
            <person name="Gou J."/>
            <person name="Liao Q."/>
            <person name="Li Y."/>
            <person name="Zhou Q."/>
            <person name="Bi G."/>
            <person name="Li C."/>
            <person name="Du R."/>
            <person name="Wang X."/>
            <person name="Sun T."/>
            <person name="Guo L."/>
            <person name="Liang H."/>
            <person name="Lu P."/>
            <person name="Wu Y."/>
            <person name="Zhang Z."/>
            <person name="Ro D.K."/>
            <person name="Shang Y."/>
            <person name="Huang S."/>
            <person name="Yan J."/>
        </authorList>
    </citation>
    <scope>NUCLEOTIDE SEQUENCE [LARGE SCALE GENOMIC DNA]</scope>
    <source>
        <strain evidence="11">Ta-2019</strain>
    </source>
</reference>
<dbReference type="SUPFAM" id="SSF58014">
    <property type="entry name" value="Coiled-coil domain of nucleotide exchange factor GrpE"/>
    <property type="match status" value="1"/>
</dbReference>
<feature type="coiled-coil region" evidence="9">
    <location>
        <begin position="44"/>
        <end position="78"/>
    </location>
</feature>
<evidence type="ECO:0000256" key="4">
    <source>
        <dbReference type="ARBA" id="ARBA00022490"/>
    </source>
</evidence>
<dbReference type="InterPro" id="IPR000740">
    <property type="entry name" value="GrpE"/>
</dbReference>
<dbReference type="PANTHER" id="PTHR21237">
    <property type="entry name" value="GRPE PROTEIN"/>
    <property type="match status" value="1"/>
</dbReference>
<gene>
    <name evidence="11" type="ORF">KI387_039531</name>
</gene>
<dbReference type="GO" id="GO:0051087">
    <property type="term" value="F:protein-folding chaperone binding"/>
    <property type="evidence" value="ECO:0007669"/>
    <property type="project" value="InterPro"/>
</dbReference>
<name>A0AA38FAZ2_TAXCH</name>
<comment type="subcellular location">
    <subcellularLocation>
        <location evidence="1">Cytoplasm</location>
    </subcellularLocation>
    <subcellularLocation>
        <location evidence="7">Mitochondrion matrix</location>
    </subcellularLocation>
</comment>
<dbReference type="GO" id="GO:0009507">
    <property type="term" value="C:chloroplast"/>
    <property type="evidence" value="ECO:0007669"/>
    <property type="project" value="TreeGrafter"/>
</dbReference>
<dbReference type="PROSITE" id="PS01071">
    <property type="entry name" value="GRPE"/>
    <property type="match status" value="1"/>
</dbReference>
<dbReference type="GO" id="GO:0006457">
    <property type="term" value="P:protein folding"/>
    <property type="evidence" value="ECO:0007669"/>
    <property type="project" value="InterPro"/>
</dbReference>
<comment type="similarity">
    <text evidence="2 8">Belongs to the GrpE family.</text>
</comment>
<evidence type="ECO:0000256" key="3">
    <source>
        <dbReference type="ARBA" id="ARBA00011738"/>
    </source>
</evidence>
<comment type="subunit">
    <text evidence="3">Homodimer.</text>
</comment>
<evidence type="ECO:0000256" key="9">
    <source>
        <dbReference type="SAM" id="Coils"/>
    </source>
</evidence>
<proteinExistence type="inferred from homology"/>
<dbReference type="NCBIfam" id="NF010741">
    <property type="entry name" value="PRK14143.1"/>
    <property type="match status" value="1"/>
</dbReference>
<dbReference type="PRINTS" id="PR00773">
    <property type="entry name" value="GRPEPROTEIN"/>
</dbReference>
<keyword evidence="4" id="KW-0963">Cytoplasm</keyword>
<feature type="region of interest" description="Disordered" evidence="10">
    <location>
        <begin position="216"/>
        <end position="247"/>
    </location>
</feature>
<organism evidence="11 12">
    <name type="scientific">Taxus chinensis</name>
    <name type="common">Chinese yew</name>
    <name type="synonym">Taxus wallichiana var. chinensis</name>
    <dbReference type="NCBI Taxonomy" id="29808"/>
    <lineage>
        <taxon>Eukaryota</taxon>
        <taxon>Viridiplantae</taxon>
        <taxon>Streptophyta</taxon>
        <taxon>Embryophyta</taxon>
        <taxon>Tracheophyta</taxon>
        <taxon>Spermatophyta</taxon>
        <taxon>Pinopsida</taxon>
        <taxon>Pinidae</taxon>
        <taxon>Conifers II</taxon>
        <taxon>Cupressales</taxon>
        <taxon>Taxaceae</taxon>
        <taxon>Taxus</taxon>
    </lineage>
</organism>
<comment type="caution">
    <text evidence="11">The sequence shown here is derived from an EMBL/GenBank/DDBJ whole genome shotgun (WGS) entry which is preliminary data.</text>
</comment>
<evidence type="ECO:0000313" key="12">
    <source>
        <dbReference type="Proteomes" id="UP000824469"/>
    </source>
</evidence>
<dbReference type="GO" id="GO:0005759">
    <property type="term" value="C:mitochondrial matrix"/>
    <property type="evidence" value="ECO:0007669"/>
    <property type="project" value="UniProtKB-SubCell"/>
</dbReference>
<feature type="compositionally biased region" description="Low complexity" evidence="10">
    <location>
        <begin position="220"/>
        <end position="239"/>
    </location>
</feature>
<dbReference type="EMBL" id="JAHRHJ020000011">
    <property type="protein sequence ID" value="KAH9295943.1"/>
    <property type="molecule type" value="Genomic_DNA"/>
</dbReference>
<evidence type="ECO:0000313" key="11">
    <source>
        <dbReference type="EMBL" id="KAH9295943.1"/>
    </source>
</evidence>
<dbReference type="Gene3D" id="3.90.20.20">
    <property type="match status" value="1"/>
</dbReference>
<protein>
    <recommendedName>
        <fullName evidence="7">GrpE protein homolog</fullName>
    </recommendedName>
</protein>
<dbReference type="GO" id="GO:0051082">
    <property type="term" value="F:unfolded protein binding"/>
    <property type="evidence" value="ECO:0007669"/>
    <property type="project" value="TreeGrafter"/>
</dbReference>
<keyword evidence="7" id="KW-0496">Mitochondrion</keyword>
<keyword evidence="6 7" id="KW-0143">Chaperone</keyword>
<evidence type="ECO:0000256" key="5">
    <source>
        <dbReference type="ARBA" id="ARBA00023016"/>
    </source>
</evidence>
<evidence type="ECO:0000256" key="2">
    <source>
        <dbReference type="ARBA" id="ARBA00009054"/>
    </source>
</evidence>
<evidence type="ECO:0000256" key="1">
    <source>
        <dbReference type="ARBA" id="ARBA00004496"/>
    </source>
</evidence>
<keyword evidence="5" id="KW-0346">Stress response</keyword>
<accession>A0AA38FAZ2</accession>
<sequence length="247" mass="27526">PTGVESIDEEIEESGSEVSDDADVEQAPKSAIQALLHSYKEAIVVNSEERMADIVNQLQSIEDERDVLSKQIASLREETFADKLRLLRLSADFANFRKRSERERISLASDIKGEVIESLLPMLDSFEIAKTQINTETEREEKINNSYQSIYKQFVQILRAMGVSIVETAGHRFDPTLHEAIMREESTEFEEGIIIEEFRRGFKLGDQLLRPATVKVSAGPAAAKSVEASVESSEPSSEGAETDDSSL</sequence>
<dbReference type="InterPro" id="IPR009012">
    <property type="entry name" value="GrpE_head"/>
</dbReference>